<dbReference type="AlphaFoldDB" id="A0A7E4VWD9"/>
<evidence type="ECO:0000313" key="1">
    <source>
        <dbReference type="Proteomes" id="UP000492821"/>
    </source>
</evidence>
<reference evidence="1" key="1">
    <citation type="journal article" date="2013" name="Genetics">
        <title>The draft genome and transcriptome of Panagrellus redivivus are shaped by the harsh demands of a free-living lifestyle.</title>
        <authorList>
            <person name="Srinivasan J."/>
            <person name="Dillman A.R."/>
            <person name="Macchietto M.G."/>
            <person name="Heikkinen L."/>
            <person name="Lakso M."/>
            <person name="Fracchia K.M."/>
            <person name="Antoshechkin I."/>
            <person name="Mortazavi A."/>
            <person name="Wong G."/>
            <person name="Sternberg P.W."/>
        </authorList>
    </citation>
    <scope>NUCLEOTIDE SEQUENCE [LARGE SCALE GENOMIC DNA]</scope>
    <source>
        <strain evidence="1">MT8872</strain>
    </source>
</reference>
<dbReference type="WBParaSite" id="Pan_g3240.t1">
    <property type="protein sequence ID" value="Pan_g3240.t1"/>
    <property type="gene ID" value="Pan_g3240"/>
</dbReference>
<evidence type="ECO:0000313" key="2">
    <source>
        <dbReference type="WBParaSite" id="Pan_g3240.t1"/>
    </source>
</evidence>
<organism evidence="1 2">
    <name type="scientific">Panagrellus redivivus</name>
    <name type="common">Microworm</name>
    <dbReference type="NCBI Taxonomy" id="6233"/>
    <lineage>
        <taxon>Eukaryota</taxon>
        <taxon>Metazoa</taxon>
        <taxon>Ecdysozoa</taxon>
        <taxon>Nematoda</taxon>
        <taxon>Chromadorea</taxon>
        <taxon>Rhabditida</taxon>
        <taxon>Tylenchina</taxon>
        <taxon>Panagrolaimomorpha</taxon>
        <taxon>Panagrolaimoidea</taxon>
        <taxon>Panagrolaimidae</taxon>
        <taxon>Panagrellus</taxon>
    </lineage>
</organism>
<accession>A0A7E4VWD9</accession>
<name>A0A7E4VWD9_PANRE</name>
<sequence>MSMPFLEAFFIPLDRRYRIQGKIMCNGEYIPEFNFTIVESNTDELDVTHYTGHDGVVNVSNSVQDGLHSYIYDPRLEIPFECGTCKGEFIRNIGTEYQHDNWADVENKPYKFGGIELSYLCEDDYSNYENQDFSQPFDNLGAFRNEFEKNSE</sequence>
<dbReference type="Proteomes" id="UP000492821">
    <property type="component" value="Unassembled WGS sequence"/>
</dbReference>
<keyword evidence="1" id="KW-1185">Reference proteome</keyword>
<proteinExistence type="predicted"/>
<reference evidence="2" key="2">
    <citation type="submission" date="2020-10" db="UniProtKB">
        <authorList>
            <consortium name="WormBaseParasite"/>
        </authorList>
    </citation>
    <scope>IDENTIFICATION</scope>
</reference>
<protein>
    <submittedName>
        <fullName evidence="2">YopX domain-containing protein</fullName>
    </submittedName>
</protein>